<gene>
    <name evidence="2" type="ORF">N657DRAFT_45259</name>
</gene>
<dbReference type="RefSeq" id="XP_062652668.1">
    <property type="nucleotide sequence ID" value="XM_062787453.1"/>
</dbReference>
<dbReference type="GeneID" id="87824223"/>
<keyword evidence="1" id="KW-0812">Transmembrane</keyword>
<comment type="caution">
    <text evidence="2">The sequence shown here is derived from an EMBL/GenBank/DDBJ whole genome shotgun (WGS) entry which is preliminary data.</text>
</comment>
<feature type="transmembrane region" description="Helical" evidence="1">
    <location>
        <begin position="21"/>
        <end position="43"/>
    </location>
</feature>
<evidence type="ECO:0000313" key="3">
    <source>
        <dbReference type="Proteomes" id="UP001302602"/>
    </source>
</evidence>
<keyword evidence="1" id="KW-1133">Transmembrane helix</keyword>
<protein>
    <submittedName>
        <fullName evidence="2">Uncharacterized protein</fullName>
    </submittedName>
</protein>
<organism evidence="2 3">
    <name type="scientific">Parathielavia appendiculata</name>
    <dbReference type="NCBI Taxonomy" id="2587402"/>
    <lineage>
        <taxon>Eukaryota</taxon>
        <taxon>Fungi</taxon>
        <taxon>Dikarya</taxon>
        <taxon>Ascomycota</taxon>
        <taxon>Pezizomycotina</taxon>
        <taxon>Sordariomycetes</taxon>
        <taxon>Sordariomycetidae</taxon>
        <taxon>Sordariales</taxon>
        <taxon>Chaetomiaceae</taxon>
        <taxon>Parathielavia</taxon>
    </lineage>
</organism>
<keyword evidence="3" id="KW-1185">Reference proteome</keyword>
<dbReference type="AlphaFoldDB" id="A0AAN6U9E8"/>
<evidence type="ECO:0000313" key="2">
    <source>
        <dbReference type="EMBL" id="KAK4128897.1"/>
    </source>
</evidence>
<reference evidence="2" key="2">
    <citation type="submission" date="2023-05" db="EMBL/GenBank/DDBJ databases">
        <authorList>
            <consortium name="Lawrence Berkeley National Laboratory"/>
            <person name="Steindorff A."/>
            <person name="Hensen N."/>
            <person name="Bonometti L."/>
            <person name="Westerberg I."/>
            <person name="Brannstrom I.O."/>
            <person name="Guillou S."/>
            <person name="Cros-Aarteil S."/>
            <person name="Calhoun S."/>
            <person name="Haridas S."/>
            <person name="Kuo A."/>
            <person name="Mondo S."/>
            <person name="Pangilinan J."/>
            <person name="Riley R."/>
            <person name="Labutti K."/>
            <person name="Andreopoulos B."/>
            <person name="Lipzen A."/>
            <person name="Chen C."/>
            <person name="Yanf M."/>
            <person name="Daum C."/>
            <person name="Ng V."/>
            <person name="Clum A."/>
            <person name="Ohm R."/>
            <person name="Martin F."/>
            <person name="Silar P."/>
            <person name="Natvig D."/>
            <person name="Lalanne C."/>
            <person name="Gautier V."/>
            <person name="Ament-Velasquez S.L."/>
            <person name="Kruys A."/>
            <person name="Hutchinson M.I."/>
            <person name="Powell A.J."/>
            <person name="Barry K."/>
            <person name="Miller A.N."/>
            <person name="Grigoriev I.V."/>
            <person name="Debuchy R."/>
            <person name="Gladieux P."/>
            <person name="Thoren M.H."/>
            <person name="Johannesson H."/>
        </authorList>
    </citation>
    <scope>NUCLEOTIDE SEQUENCE</scope>
    <source>
        <strain evidence="2">CBS 731.68</strain>
    </source>
</reference>
<accession>A0AAN6U9E8</accession>
<dbReference type="Proteomes" id="UP001302602">
    <property type="component" value="Unassembled WGS sequence"/>
</dbReference>
<name>A0AAN6U9E8_9PEZI</name>
<reference evidence="2" key="1">
    <citation type="journal article" date="2023" name="Mol. Phylogenet. Evol.">
        <title>Genome-scale phylogeny and comparative genomics of the fungal order Sordariales.</title>
        <authorList>
            <person name="Hensen N."/>
            <person name="Bonometti L."/>
            <person name="Westerberg I."/>
            <person name="Brannstrom I.O."/>
            <person name="Guillou S."/>
            <person name="Cros-Aarteil S."/>
            <person name="Calhoun S."/>
            <person name="Haridas S."/>
            <person name="Kuo A."/>
            <person name="Mondo S."/>
            <person name="Pangilinan J."/>
            <person name="Riley R."/>
            <person name="LaButti K."/>
            <person name="Andreopoulos B."/>
            <person name="Lipzen A."/>
            <person name="Chen C."/>
            <person name="Yan M."/>
            <person name="Daum C."/>
            <person name="Ng V."/>
            <person name="Clum A."/>
            <person name="Steindorff A."/>
            <person name="Ohm R.A."/>
            <person name="Martin F."/>
            <person name="Silar P."/>
            <person name="Natvig D.O."/>
            <person name="Lalanne C."/>
            <person name="Gautier V."/>
            <person name="Ament-Velasquez S.L."/>
            <person name="Kruys A."/>
            <person name="Hutchinson M.I."/>
            <person name="Powell A.J."/>
            <person name="Barry K."/>
            <person name="Miller A.N."/>
            <person name="Grigoriev I.V."/>
            <person name="Debuchy R."/>
            <person name="Gladieux P."/>
            <person name="Hiltunen Thoren M."/>
            <person name="Johannesson H."/>
        </authorList>
    </citation>
    <scope>NUCLEOTIDE SEQUENCE</scope>
    <source>
        <strain evidence="2">CBS 731.68</strain>
    </source>
</reference>
<evidence type="ECO:0000256" key="1">
    <source>
        <dbReference type="SAM" id="Phobius"/>
    </source>
</evidence>
<proteinExistence type="predicted"/>
<keyword evidence="1" id="KW-0472">Membrane</keyword>
<sequence length="139" mass="16295">MHAYLLGKVERYSANLERIRHDGFCTLYSIAILLLLSICMLIHRCWNAEKDLTSNPLSYQSLVVHTYKQIHYQILRERKRKTGHASVSHVLHHIMLQQRKDIKSTHDHAVQMLCSSNKKSHLETKVQGMRPRKTVRRVA</sequence>
<dbReference type="EMBL" id="MU853223">
    <property type="protein sequence ID" value="KAK4128897.1"/>
    <property type="molecule type" value="Genomic_DNA"/>
</dbReference>